<accession>A0A088SLW8</accession>
<keyword evidence="1" id="KW-0378">Hydrolase</keyword>
<gene>
    <name evidence="1" type="ORF">LPMP_356890</name>
</gene>
<dbReference type="KEGG" id="lpan:LPMP_356890"/>
<dbReference type="SUPFAM" id="SSF52540">
    <property type="entry name" value="P-loop containing nucleoside triphosphate hydrolases"/>
    <property type="match status" value="1"/>
</dbReference>
<evidence type="ECO:0000313" key="2">
    <source>
        <dbReference type="Proteomes" id="UP000063063"/>
    </source>
</evidence>
<sequence length="481" mass="52831">MECLRDELDATVLFGSGYVCVVGPPSSGKTTLVLEYLVARERQALRTAGGDDAAAVSVEYVSARSTSHGLLRYLTHRLLPSARRRRLSYECTPLEFGASLVEWVEAHPEQSELHLVVDDADMLECSLEEMNLWLSHYLSMPVEQRCTVILWTISELPLRLSNCFRYHFIAHPEPQSIVQWLRRQFEKDQRLLSDPESEEEDSELVADASLTITLNAEEVNRVVLDAFAYYATHQPMCSSVVSRDVRLLIQRVYQILPPLLLEVVAAPSAVPRKAGEAAASLSTATNAAKKLNARHFAAAWGQYRIDSGGGTWSAMAGSSAVGGGDGAAASVQNPLVMALKRLGYSAVLLAFAAFYGGAVPKRKQHQVFGRMGNGESKALMSEANGQSHKAAILSASAHILTVRRLGFLYDAMLQMCTPHIDPLEFSTADVALQHVQGFLAWGLLTPVVSQRHRSYHCWIPVSTAQQLARELSLSLFDLIPA</sequence>
<dbReference type="AlphaFoldDB" id="A0A088SLW8"/>
<dbReference type="VEuPathDB" id="TriTrypDB:LPMP_356890"/>
<dbReference type="Gene3D" id="3.40.50.300">
    <property type="entry name" value="P-loop containing nucleotide triphosphate hydrolases"/>
    <property type="match status" value="1"/>
</dbReference>
<dbReference type="InterPro" id="IPR027417">
    <property type="entry name" value="P-loop_NTPase"/>
</dbReference>
<reference evidence="1 2" key="1">
    <citation type="journal article" date="2015" name="Sci. Rep.">
        <title>The genome of Leishmania panamensis: insights into genomics of the L. (Viannia) subgenus.</title>
        <authorList>
            <person name="Llanes A."/>
            <person name="Restrepo C.M."/>
            <person name="Vecchio G.D."/>
            <person name="Anguizola F.J."/>
            <person name="Lleonart R."/>
        </authorList>
    </citation>
    <scope>NUCLEOTIDE SEQUENCE [LARGE SCALE GENOMIC DNA]</scope>
    <source>
        <strain evidence="1 2">MHOM/PA/94/PSC-1</strain>
    </source>
</reference>
<dbReference type="Proteomes" id="UP000063063">
    <property type="component" value="Chromosome 35"/>
</dbReference>
<protein>
    <submittedName>
        <fullName evidence="1">Nucleoside triphosphate hydrolase, putative</fullName>
    </submittedName>
</protein>
<dbReference type="RefSeq" id="XP_010703617.1">
    <property type="nucleotide sequence ID" value="XM_010705315.1"/>
</dbReference>
<proteinExistence type="predicted"/>
<dbReference type="OrthoDB" id="278340at2759"/>
<name>A0A088SLW8_LEIPA</name>
<evidence type="ECO:0000313" key="1">
    <source>
        <dbReference type="EMBL" id="AIO02817.1"/>
    </source>
</evidence>
<dbReference type="VEuPathDB" id="TriTrypDB:LPAL13_350078600"/>
<keyword evidence="2" id="KW-1185">Reference proteome</keyword>
<dbReference type="GeneID" id="22579717"/>
<organism evidence="1 2">
    <name type="scientific">Leishmania panamensis</name>
    <dbReference type="NCBI Taxonomy" id="5679"/>
    <lineage>
        <taxon>Eukaryota</taxon>
        <taxon>Discoba</taxon>
        <taxon>Euglenozoa</taxon>
        <taxon>Kinetoplastea</taxon>
        <taxon>Metakinetoplastina</taxon>
        <taxon>Trypanosomatida</taxon>
        <taxon>Trypanosomatidae</taxon>
        <taxon>Leishmaniinae</taxon>
        <taxon>Leishmania</taxon>
        <taxon>Leishmania guyanensis species complex</taxon>
    </lineage>
</organism>
<dbReference type="EMBL" id="CP009404">
    <property type="protein sequence ID" value="AIO02817.1"/>
    <property type="molecule type" value="Genomic_DNA"/>
</dbReference>
<dbReference type="eggNOG" id="ENOG502QR1F">
    <property type="taxonomic scope" value="Eukaryota"/>
</dbReference>